<dbReference type="Proteomes" id="UP000029553">
    <property type="component" value="Unassembled WGS sequence"/>
</dbReference>
<evidence type="ECO:0000259" key="14">
    <source>
        <dbReference type="Pfam" id="PF00330"/>
    </source>
</evidence>
<dbReference type="InterPro" id="IPR000573">
    <property type="entry name" value="AconitaseA/IPMdHydase_ssu_swvl"/>
</dbReference>
<dbReference type="InterPro" id="IPR006249">
    <property type="entry name" value="Aconitase/IRP2"/>
</dbReference>
<evidence type="ECO:0000256" key="13">
    <source>
        <dbReference type="ARBA" id="ARBA00031977"/>
    </source>
</evidence>
<proteinExistence type="inferred from homology"/>
<dbReference type="CDD" id="cd01586">
    <property type="entry name" value="AcnA_IRP"/>
    <property type="match status" value="1"/>
</dbReference>
<evidence type="ECO:0000256" key="8">
    <source>
        <dbReference type="ARBA" id="ARBA00023004"/>
    </source>
</evidence>
<dbReference type="InterPro" id="IPR018136">
    <property type="entry name" value="Aconitase_4Fe-4S_BS"/>
</dbReference>
<comment type="similarity">
    <text evidence="3">Belongs to the aconitase/IPM isomerase family.</text>
</comment>
<dbReference type="GO" id="GO:0051539">
    <property type="term" value="F:4 iron, 4 sulfur cluster binding"/>
    <property type="evidence" value="ECO:0007669"/>
    <property type="project" value="UniProtKB-KW"/>
</dbReference>
<dbReference type="InterPro" id="IPR015928">
    <property type="entry name" value="Aconitase/3IPM_dehydase_swvl"/>
</dbReference>
<reference evidence="16 17" key="1">
    <citation type="submission" date="2013-09" db="EMBL/GenBank/DDBJ databases">
        <title>High correlation between genotypes and phenotypes of environmental bacteria Comamonas testosteroni strains.</title>
        <authorList>
            <person name="Liu L."/>
            <person name="Zhu W."/>
            <person name="Xia X."/>
            <person name="Xu B."/>
            <person name="Luo M."/>
            <person name="Wang G."/>
        </authorList>
    </citation>
    <scope>NUCLEOTIDE SEQUENCE [LARGE SCALE GENOMIC DNA]</scope>
    <source>
        <strain evidence="16 17">JL40</strain>
    </source>
</reference>
<comment type="caution">
    <text evidence="16">The sequence shown here is derived from an EMBL/GenBank/DDBJ whole genome shotgun (WGS) entry which is preliminary data.</text>
</comment>
<dbReference type="AlphaFoldDB" id="A0A096F0K1"/>
<dbReference type="Pfam" id="PF00694">
    <property type="entry name" value="Aconitase_C"/>
    <property type="match status" value="1"/>
</dbReference>
<dbReference type="RefSeq" id="WP_034376493.1">
    <property type="nucleotide sequence ID" value="NZ_AWOR01000110.1"/>
</dbReference>
<dbReference type="PRINTS" id="PR00415">
    <property type="entry name" value="ACONITASE"/>
</dbReference>
<evidence type="ECO:0000256" key="5">
    <source>
        <dbReference type="ARBA" id="ARBA00019378"/>
    </source>
</evidence>
<evidence type="ECO:0000256" key="3">
    <source>
        <dbReference type="ARBA" id="ARBA00007185"/>
    </source>
</evidence>
<comment type="cofactor">
    <cofactor evidence="1">
        <name>[4Fe-4S] cluster</name>
        <dbReference type="ChEBI" id="CHEBI:49883"/>
    </cofactor>
</comment>
<evidence type="ECO:0000256" key="11">
    <source>
        <dbReference type="ARBA" id="ARBA00023501"/>
    </source>
</evidence>
<dbReference type="SUPFAM" id="SSF52016">
    <property type="entry name" value="LeuD/IlvD-like"/>
    <property type="match status" value="1"/>
</dbReference>
<feature type="domain" description="Aconitase A/isopropylmalate dehydratase small subunit swivel" evidence="15">
    <location>
        <begin position="760"/>
        <end position="893"/>
    </location>
</feature>
<dbReference type="PANTHER" id="PTHR11670">
    <property type="entry name" value="ACONITASE/IRON-RESPONSIVE ELEMENT FAMILY MEMBER"/>
    <property type="match status" value="1"/>
</dbReference>
<dbReference type="GO" id="GO:0003994">
    <property type="term" value="F:aconitate hydratase activity"/>
    <property type="evidence" value="ECO:0007669"/>
    <property type="project" value="UniProtKB-EC"/>
</dbReference>
<comment type="pathway">
    <text evidence="2">Carbohydrate metabolism; tricarboxylic acid cycle; isocitrate from oxaloacetate: step 2/2.</text>
</comment>
<evidence type="ECO:0000259" key="15">
    <source>
        <dbReference type="Pfam" id="PF00694"/>
    </source>
</evidence>
<dbReference type="PROSITE" id="PS01244">
    <property type="entry name" value="ACONITASE_2"/>
    <property type="match status" value="1"/>
</dbReference>
<evidence type="ECO:0000313" key="16">
    <source>
        <dbReference type="EMBL" id="KGH23318.1"/>
    </source>
</evidence>
<protein>
    <recommendedName>
        <fullName evidence="5">Aconitate hydratase A</fullName>
        <ecNumber evidence="4">4.2.1.3</ecNumber>
    </recommendedName>
    <alternativeName>
        <fullName evidence="13">Iron-responsive protein-like</fullName>
    </alternativeName>
    <alternativeName>
        <fullName evidence="12">RNA-binding protein</fullName>
    </alternativeName>
</protein>
<dbReference type="InterPro" id="IPR036008">
    <property type="entry name" value="Aconitase_4Fe-4S_dom"/>
</dbReference>
<evidence type="ECO:0000256" key="6">
    <source>
        <dbReference type="ARBA" id="ARBA00022485"/>
    </source>
</evidence>
<dbReference type="Gene3D" id="3.20.19.10">
    <property type="entry name" value="Aconitase, domain 4"/>
    <property type="match status" value="1"/>
</dbReference>
<organism evidence="16 17">
    <name type="scientific">Comamonas testosteroni</name>
    <name type="common">Pseudomonas testosteroni</name>
    <dbReference type="NCBI Taxonomy" id="285"/>
    <lineage>
        <taxon>Bacteria</taxon>
        <taxon>Pseudomonadati</taxon>
        <taxon>Pseudomonadota</taxon>
        <taxon>Betaproteobacteria</taxon>
        <taxon>Burkholderiales</taxon>
        <taxon>Comamonadaceae</taxon>
        <taxon>Comamonas</taxon>
    </lineage>
</organism>
<dbReference type="NCBIfam" id="NF009520">
    <property type="entry name" value="PRK12881.1"/>
    <property type="match status" value="1"/>
</dbReference>
<sequence>MSHAFAKTLKSFELAEGKKGKFYSLPALAKQFPEIKRLPVSIRIVLESVLRNCDGNKITEEHVAQLARWQPKAERVDEIPFVVARVVLQDFTGVPLLADLAAMRSTAAKLGKKPKSIEPLVPVDLVVDHSIMVDYFGTKKALDLNMKLEFQRNQERYQFMKWGMQAFDTFGVVPPGFGIVHQVNLEYLARGVHKARSGKGEAVYYPDTLVGTDSHTTMINGIGVVAWGVGGIEAEAAMLGQPVYFLTPDVVGFELTGQLREGVTATDLVLTVTELLRKEKVVGKFVEFFGEGTRSLSLPDRATIGNMAPEYGATMGFFPVDEKTIEYFKGTGRTKSEIQAFEAYFKVQQLFGVPKAGDIDYSQVVKLDLGTVAPSLAGPKRPQDRIEIGDVARKFTELFSASAAVNGFNQPAQKLDQRYRVGCGEGEQATDAPPPKAGADRAVVEMVSNRPTLETAHDDATAKSVCDLPGIDEPVLHVGNGDVLIAAITSCTNTSNPSVMLAAGLLAKKAVQAGLKVQPHIKTSLAPGSRLVTRYLTEAGLLPYLEKLGFALAGYGCTTCIGNAGDLTPELNDVITRNELVCAAVLSGNRNFEARIHPNIKANFLASPPLVVAYAIAGTVRKDLMTEPVGKGKGGKDVYLGDIWPSSEEIQELLKFAMNGKAFRSNYEQVASEPGKLWEKIRGVTGATYTWPESTYIAEPPFFADFALELKAPSATTDRASNPSAVHGARIMALFGDSITTDHISPAGSIKESSPAGKWLLEHGVQKADFNSYGSRRGNHEVMMRGTFANVRIKNLMIPAAADGSREEGGITLYRDDNGRAEKMAIYDAAMKYQAAGRATVVLAGEEYGTGSSRDWAAKGTQLLGIKAVVARSFERIHRSNLVGMGVLPLQFKGNDSWQSLGLTGEEFIDVIPAADLAPQSDAQLVITRPDGSKKTLTVKLRIDTPIEVDYYRHGGILPYVLRQLLA</sequence>
<keyword evidence="6" id="KW-0004">4Fe-4S</keyword>
<evidence type="ECO:0000256" key="10">
    <source>
        <dbReference type="ARBA" id="ARBA00023239"/>
    </source>
</evidence>
<evidence type="ECO:0000256" key="12">
    <source>
        <dbReference type="ARBA" id="ARBA00031081"/>
    </source>
</evidence>
<dbReference type="InterPro" id="IPR015931">
    <property type="entry name" value="Acnase/IPM_dHydase_lsu_aba_1/3"/>
</dbReference>
<dbReference type="Gene3D" id="6.10.190.10">
    <property type="match status" value="1"/>
</dbReference>
<comment type="catalytic activity">
    <reaction evidence="11">
        <text>citrate = D-threo-isocitrate</text>
        <dbReference type="Rhea" id="RHEA:10336"/>
        <dbReference type="ChEBI" id="CHEBI:15562"/>
        <dbReference type="ChEBI" id="CHEBI:16947"/>
        <dbReference type="EC" id="4.2.1.3"/>
    </reaction>
</comment>
<dbReference type="GO" id="GO:0006099">
    <property type="term" value="P:tricarboxylic acid cycle"/>
    <property type="evidence" value="ECO:0007669"/>
    <property type="project" value="UniProtKB-UniPathway"/>
</dbReference>
<dbReference type="EMBL" id="AWOR01000110">
    <property type="protein sequence ID" value="KGH23318.1"/>
    <property type="molecule type" value="Genomic_DNA"/>
</dbReference>
<evidence type="ECO:0000313" key="17">
    <source>
        <dbReference type="Proteomes" id="UP000029553"/>
    </source>
</evidence>
<gene>
    <name evidence="16" type="primary">acnA</name>
    <name evidence="16" type="ORF">P353_28150</name>
</gene>
<dbReference type="UniPathway" id="UPA00223">
    <property type="reaction ID" value="UER00718"/>
</dbReference>
<evidence type="ECO:0000256" key="7">
    <source>
        <dbReference type="ARBA" id="ARBA00022723"/>
    </source>
</evidence>
<evidence type="ECO:0000256" key="9">
    <source>
        <dbReference type="ARBA" id="ARBA00023014"/>
    </source>
</evidence>
<dbReference type="Pfam" id="PF00330">
    <property type="entry name" value="Aconitase"/>
    <property type="match status" value="1"/>
</dbReference>
<feature type="domain" description="Aconitase/3-isopropylmalate dehydratase large subunit alpha/beta/alpha" evidence="14">
    <location>
        <begin position="58"/>
        <end position="618"/>
    </location>
</feature>
<keyword evidence="7" id="KW-0479">Metal-binding</keyword>
<evidence type="ECO:0000256" key="2">
    <source>
        <dbReference type="ARBA" id="ARBA00004717"/>
    </source>
</evidence>
<dbReference type="InterPro" id="IPR044137">
    <property type="entry name" value="AcnA_IRP_Swivel"/>
</dbReference>
<dbReference type="SUPFAM" id="SSF53732">
    <property type="entry name" value="Aconitase iron-sulfur domain"/>
    <property type="match status" value="1"/>
</dbReference>
<keyword evidence="9" id="KW-0411">Iron-sulfur</keyword>
<dbReference type="NCBIfam" id="NF006757">
    <property type="entry name" value="PRK09277.1"/>
    <property type="match status" value="1"/>
</dbReference>
<dbReference type="CDD" id="cd01580">
    <property type="entry name" value="AcnA_IRP_Swivel"/>
    <property type="match status" value="1"/>
</dbReference>
<dbReference type="FunFam" id="3.30.499.10:FF:000002">
    <property type="entry name" value="Aconitate hydratase"/>
    <property type="match status" value="1"/>
</dbReference>
<evidence type="ECO:0000256" key="1">
    <source>
        <dbReference type="ARBA" id="ARBA00001966"/>
    </source>
</evidence>
<dbReference type="FunFam" id="3.20.19.10:FF:000001">
    <property type="entry name" value="Aconitate hydratase"/>
    <property type="match status" value="1"/>
</dbReference>
<dbReference type="EC" id="4.2.1.3" evidence="4"/>
<keyword evidence="10 16" id="KW-0456">Lyase</keyword>
<name>A0A096F0K1_COMTE</name>
<dbReference type="Gene3D" id="3.30.499.10">
    <property type="entry name" value="Aconitase, domain 3"/>
    <property type="match status" value="2"/>
</dbReference>
<dbReference type="InterPro" id="IPR001030">
    <property type="entry name" value="Acoase/IPM_deHydtase_lsu_aba"/>
</dbReference>
<keyword evidence="8" id="KW-0408">Iron</keyword>
<evidence type="ECO:0000256" key="4">
    <source>
        <dbReference type="ARBA" id="ARBA00012926"/>
    </source>
</evidence>
<dbReference type="PROSITE" id="PS00450">
    <property type="entry name" value="ACONITASE_1"/>
    <property type="match status" value="1"/>
</dbReference>
<accession>A0A096F0K1</accession>
<dbReference type="GO" id="GO:0046872">
    <property type="term" value="F:metal ion binding"/>
    <property type="evidence" value="ECO:0007669"/>
    <property type="project" value="UniProtKB-KW"/>
</dbReference>